<keyword evidence="4" id="KW-1185">Reference proteome</keyword>
<organism evidence="3 4">
    <name type="scientific">Thermoactinomyces mirandus</name>
    <dbReference type="NCBI Taxonomy" id="2756294"/>
    <lineage>
        <taxon>Bacteria</taxon>
        <taxon>Bacillati</taxon>
        <taxon>Bacillota</taxon>
        <taxon>Bacilli</taxon>
        <taxon>Bacillales</taxon>
        <taxon>Thermoactinomycetaceae</taxon>
        <taxon>Thermoactinomyces</taxon>
    </lineage>
</organism>
<comment type="caution">
    <text evidence="3">The sequence shown here is derived from an EMBL/GenBank/DDBJ whole genome shotgun (WGS) entry which is preliminary data.</text>
</comment>
<gene>
    <name evidence="3" type="ORF">H2C83_06060</name>
</gene>
<feature type="compositionally biased region" description="Basic residues" evidence="1">
    <location>
        <begin position="108"/>
        <end position="119"/>
    </location>
</feature>
<evidence type="ECO:0000256" key="1">
    <source>
        <dbReference type="SAM" id="MobiDB-lite"/>
    </source>
</evidence>
<dbReference type="AlphaFoldDB" id="A0A7W1XRP3"/>
<dbReference type="PROSITE" id="PS50943">
    <property type="entry name" value="HTH_CROC1"/>
    <property type="match status" value="1"/>
</dbReference>
<dbReference type="Gene3D" id="1.10.260.40">
    <property type="entry name" value="lambda repressor-like DNA-binding domains"/>
    <property type="match status" value="1"/>
</dbReference>
<dbReference type="SUPFAM" id="SSF47413">
    <property type="entry name" value="lambda repressor-like DNA-binding domains"/>
    <property type="match status" value="1"/>
</dbReference>
<dbReference type="EMBL" id="JACEOL010000019">
    <property type="protein sequence ID" value="MBA4601890.1"/>
    <property type="molecule type" value="Genomic_DNA"/>
</dbReference>
<dbReference type="Pfam" id="PF01381">
    <property type="entry name" value="HTH_3"/>
    <property type="match status" value="1"/>
</dbReference>
<evidence type="ECO:0000313" key="3">
    <source>
        <dbReference type="EMBL" id="MBA4601890.1"/>
    </source>
</evidence>
<feature type="region of interest" description="Disordered" evidence="1">
    <location>
        <begin position="100"/>
        <end position="119"/>
    </location>
</feature>
<dbReference type="GO" id="GO:0003677">
    <property type="term" value="F:DNA binding"/>
    <property type="evidence" value="ECO:0007669"/>
    <property type="project" value="InterPro"/>
</dbReference>
<dbReference type="Proteomes" id="UP000538292">
    <property type="component" value="Unassembled WGS sequence"/>
</dbReference>
<evidence type="ECO:0000313" key="4">
    <source>
        <dbReference type="Proteomes" id="UP000538292"/>
    </source>
</evidence>
<proteinExistence type="predicted"/>
<feature type="domain" description="HTH cro/C1-type" evidence="2">
    <location>
        <begin position="34"/>
        <end position="74"/>
    </location>
</feature>
<dbReference type="RefSeq" id="WP_181738861.1">
    <property type="nucleotide sequence ID" value="NZ_JACEOL010000019.1"/>
</dbReference>
<dbReference type="InterPro" id="IPR010982">
    <property type="entry name" value="Lambda_DNA-bd_dom_sf"/>
</dbReference>
<protein>
    <submittedName>
        <fullName evidence="3">Helix-turn-helix transcriptional regulator</fullName>
    </submittedName>
</protein>
<name>A0A7W1XRP3_9BACL</name>
<sequence>MLKPNLKRILLQKQEEGYMLDLNGRKMKPNMTNLAIALGVVKQQVTMWGSGASYPRPETLYKMAKVLDVSVNDLYTLEETEEELQKEREEIEKRLQELEEQAKQRKEAYRRRKEKNAKN</sequence>
<accession>A0A7W1XRP3</accession>
<reference evidence="3 4" key="1">
    <citation type="submission" date="2020-07" db="EMBL/GenBank/DDBJ databases">
        <title>Thermoactinomyces phylogeny.</title>
        <authorList>
            <person name="Dunlap C."/>
        </authorList>
    </citation>
    <scope>NUCLEOTIDE SEQUENCE [LARGE SCALE GENOMIC DNA]</scope>
    <source>
        <strain evidence="3 4">AMNI-1</strain>
    </source>
</reference>
<evidence type="ECO:0000259" key="2">
    <source>
        <dbReference type="PROSITE" id="PS50943"/>
    </source>
</evidence>
<dbReference type="CDD" id="cd00093">
    <property type="entry name" value="HTH_XRE"/>
    <property type="match status" value="1"/>
</dbReference>
<dbReference type="InterPro" id="IPR001387">
    <property type="entry name" value="Cro/C1-type_HTH"/>
</dbReference>